<dbReference type="RefSeq" id="WP_072456043.1">
    <property type="nucleotide sequence ID" value="NZ_FPKH01000006.1"/>
</dbReference>
<dbReference type="Proteomes" id="UP000182489">
    <property type="component" value="Unassembled WGS sequence"/>
</dbReference>
<organism evidence="2 3">
    <name type="scientific">Janthinobacterium lividum</name>
    <dbReference type="NCBI Taxonomy" id="29581"/>
    <lineage>
        <taxon>Bacteria</taxon>
        <taxon>Pseudomonadati</taxon>
        <taxon>Pseudomonadota</taxon>
        <taxon>Betaproteobacteria</taxon>
        <taxon>Burkholderiales</taxon>
        <taxon>Oxalobacteraceae</taxon>
        <taxon>Janthinobacterium</taxon>
    </lineage>
</organism>
<name>A0AB38CGP2_9BURK</name>
<dbReference type="Pfam" id="PF19921">
    <property type="entry name" value="bpX5"/>
    <property type="match status" value="1"/>
</dbReference>
<accession>A0AB38CGP2</accession>
<evidence type="ECO:0000259" key="1">
    <source>
        <dbReference type="Pfam" id="PF19921"/>
    </source>
</evidence>
<proteinExistence type="predicted"/>
<dbReference type="InterPro" id="IPR045548">
    <property type="entry name" value="bpX5"/>
</dbReference>
<feature type="domain" description="MoxR-vWA-beta-propeller ternary system" evidence="1">
    <location>
        <begin position="4"/>
        <end position="136"/>
    </location>
</feature>
<dbReference type="EMBL" id="FPKH01000006">
    <property type="protein sequence ID" value="SFY15287.1"/>
    <property type="molecule type" value="Genomic_DNA"/>
</dbReference>
<dbReference type="AlphaFoldDB" id="A0AB38CGP2"/>
<sequence>MQAMAWQARATALAPAGMVVPAALATTLLARLRTGKPLPALSALSAVTTRDLLVLLGANDALPWVDGARYCAPHPQAPNLWMPTHLEPALPVDLVQTNLLARAGSSPVLLWHAPELLLPLAAAQALTPSLLDWLAGELA</sequence>
<gene>
    <name evidence="2" type="ORF">SAMN03097694_4824</name>
</gene>
<reference evidence="2 3" key="1">
    <citation type="submission" date="2016-11" db="EMBL/GenBank/DDBJ databases">
        <authorList>
            <person name="Varghese N."/>
            <person name="Submissions S."/>
        </authorList>
    </citation>
    <scope>NUCLEOTIDE SEQUENCE [LARGE SCALE GENOMIC DNA]</scope>
    <source>
        <strain evidence="2 3">NFR18</strain>
    </source>
</reference>
<evidence type="ECO:0000313" key="3">
    <source>
        <dbReference type="Proteomes" id="UP000182489"/>
    </source>
</evidence>
<comment type="caution">
    <text evidence="2">The sequence shown here is derived from an EMBL/GenBank/DDBJ whole genome shotgun (WGS) entry which is preliminary data.</text>
</comment>
<evidence type="ECO:0000313" key="2">
    <source>
        <dbReference type="EMBL" id="SFY15287.1"/>
    </source>
</evidence>
<protein>
    <recommendedName>
        <fullName evidence="1">MoxR-vWA-beta-propeller ternary system domain-containing protein</fullName>
    </recommendedName>
</protein>